<accession>A0A3M7P758</accession>
<evidence type="ECO:0000259" key="1">
    <source>
        <dbReference type="PROSITE" id="PS50835"/>
    </source>
</evidence>
<feature type="non-terminal residue" evidence="2">
    <location>
        <position position="1"/>
    </location>
</feature>
<dbReference type="InterPro" id="IPR007110">
    <property type="entry name" value="Ig-like_dom"/>
</dbReference>
<gene>
    <name evidence="2" type="ORF">BpHYR1_008131</name>
</gene>
<feature type="domain" description="Ig-like" evidence="1">
    <location>
        <begin position="18"/>
        <end position="94"/>
    </location>
</feature>
<dbReference type="PROSITE" id="PS50835">
    <property type="entry name" value="IG_LIKE"/>
    <property type="match status" value="1"/>
</dbReference>
<proteinExistence type="predicted"/>
<dbReference type="Proteomes" id="UP000276133">
    <property type="component" value="Unassembled WGS sequence"/>
</dbReference>
<dbReference type="Gene3D" id="2.60.40.10">
    <property type="entry name" value="Immunoglobulins"/>
    <property type="match status" value="1"/>
</dbReference>
<name>A0A3M7P758_BRAPC</name>
<protein>
    <recommendedName>
        <fullName evidence="1">Ig-like domain-containing protein</fullName>
    </recommendedName>
</protein>
<evidence type="ECO:0000313" key="3">
    <source>
        <dbReference type="Proteomes" id="UP000276133"/>
    </source>
</evidence>
<dbReference type="EMBL" id="REGN01012951">
    <property type="protein sequence ID" value="RMZ94577.1"/>
    <property type="molecule type" value="Genomic_DNA"/>
</dbReference>
<evidence type="ECO:0000313" key="2">
    <source>
        <dbReference type="EMBL" id="RMZ94577.1"/>
    </source>
</evidence>
<sequence length="243" mass="27396">SLNFVKLNSNISLPTLPGLYLSLDCHVTGSSIESLDWFVNGELINNRNKFLNHDDILVIASKSSESLPLVNRTLILKLEESKPSMKYECKLNQNEIIRSHFIEIINQKPELDVQIDKSELNKLKLSFHIRTKRMHNQFQNLDNNPLKLSILYAENSTINTAFLTYIAPVTNKIQLSNKENNLIILKIIIIISYGKQACGGGLLGDRLCLINITVIPCWGTRALIPKVICEVRRTTSATLGINV</sequence>
<dbReference type="AlphaFoldDB" id="A0A3M7P758"/>
<reference evidence="2 3" key="1">
    <citation type="journal article" date="2018" name="Sci. Rep.">
        <title>Genomic signatures of local adaptation to the degree of environmental predictability in rotifers.</title>
        <authorList>
            <person name="Franch-Gras L."/>
            <person name="Hahn C."/>
            <person name="Garcia-Roger E.M."/>
            <person name="Carmona M.J."/>
            <person name="Serra M."/>
            <person name="Gomez A."/>
        </authorList>
    </citation>
    <scope>NUCLEOTIDE SEQUENCE [LARGE SCALE GENOMIC DNA]</scope>
    <source>
        <strain evidence="2">HYR1</strain>
    </source>
</reference>
<keyword evidence="3" id="KW-1185">Reference proteome</keyword>
<comment type="caution">
    <text evidence="2">The sequence shown here is derived from an EMBL/GenBank/DDBJ whole genome shotgun (WGS) entry which is preliminary data.</text>
</comment>
<organism evidence="2 3">
    <name type="scientific">Brachionus plicatilis</name>
    <name type="common">Marine rotifer</name>
    <name type="synonym">Brachionus muelleri</name>
    <dbReference type="NCBI Taxonomy" id="10195"/>
    <lineage>
        <taxon>Eukaryota</taxon>
        <taxon>Metazoa</taxon>
        <taxon>Spiralia</taxon>
        <taxon>Gnathifera</taxon>
        <taxon>Rotifera</taxon>
        <taxon>Eurotatoria</taxon>
        <taxon>Monogononta</taxon>
        <taxon>Pseudotrocha</taxon>
        <taxon>Ploima</taxon>
        <taxon>Brachionidae</taxon>
        <taxon>Brachionus</taxon>
    </lineage>
</organism>
<dbReference type="InterPro" id="IPR013783">
    <property type="entry name" value="Ig-like_fold"/>
</dbReference>